<keyword evidence="5" id="KW-1185">Reference proteome</keyword>
<dbReference type="EMBL" id="ASWB01000005">
    <property type="protein sequence ID" value="EOT63872.1"/>
    <property type="molecule type" value="Genomic_DNA"/>
</dbReference>
<dbReference type="OrthoDB" id="9781069at2"/>
<dbReference type="RefSeq" id="WP_010763965.1">
    <property type="nucleotide sequence ID" value="NZ_ASWB01000005.1"/>
</dbReference>
<feature type="transmembrane region" description="Helical" evidence="1">
    <location>
        <begin position="12"/>
        <end position="30"/>
    </location>
</feature>
<feature type="transmembrane region" description="Helical" evidence="1">
    <location>
        <begin position="190"/>
        <end position="207"/>
    </location>
</feature>
<feature type="transmembrane region" description="Helical" evidence="1">
    <location>
        <begin position="68"/>
        <end position="86"/>
    </location>
</feature>
<dbReference type="eggNOG" id="ENOG502ZH02">
    <property type="taxonomic scope" value="Bacteria"/>
</dbReference>
<gene>
    <name evidence="3" type="ORF">I586_03305</name>
    <name evidence="2" type="ORF">UAY_00563</name>
</gene>
<protein>
    <recommendedName>
        <fullName evidence="6">Fimbrial assembly protein fimC</fullName>
    </recommendedName>
</protein>
<keyword evidence="1" id="KW-0812">Transmembrane</keyword>
<dbReference type="EMBL" id="AJAS01000004">
    <property type="protein sequence ID" value="EOI05089.1"/>
    <property type="molecule type" value="Genomic_DNA"/>
</dbReference>
<name>R2TIZ8_9ENTE</name>
<keyword evidence="1" id="KW-0472">Membrane</keyword>
<feature type="transmembrane region" description="Helical" evidence="1">
    <location>
        <begin position="165"/>
        <end position="183"/>
    </location>
</feature>
<evidence type="ECO:0008006" key="6">
    <source>
        <dbReference type="Google" id="ProtNLM"/>
    </source>
</evidence>
<proteinExistence type="predicted"/>
<dbReference type="InterPro" id="IPR008875">
    <property type="entry name" value="TraX"/>
</dbReference>
<dbReference type="Proteomes" id="UP000014157">
    <property type="component" value="Unassembled WGS sequence"/>
</dbReference>
<feature type="transmembrane region" description="Helical" evidence="1">
    <location>
        <begin position="219"/>
        <end position="238"/>
    </location>
</feature>
<evidence type="ECO:0000256" key="1">
    <source>
        <dbReference type="SAM" id="Phobius"/>
    </source>
</evidence>
<accession>R2TIZ8</accession>
<evidence type="ECO:0000313" key="5">
    <source>
        <dbReference type="Proteomes" id="UP000014157"/>
    </source>
</evidence>
<evidence type="ECO:0000313" key="4">
    <source>
        <dbReference type="Proteomes" id="UP000013781"/>
    </source>
</evidence>
<reference evidence="3 5" key="2">
    <citation type="submission" date="2013-03" db="EMBL/GenBank/DDBJ databases">
        <title>The Genome Sequence of Enterococcus moraviensis BAA-383 (PacBio/Illumina hybrid assembly).</title>
        <authorList>
            <consortium name="The Broad Institute Genomics Platform"/>
            <consortium name="The Broad Institute Genome Sequencing Center for Infectious Disease"/>
            <person name="Earl A."/>
            <person name="Russ C."/>
            <person name="Gilmore M."/>
            <person name="Surin D."/>
            <person name="Walker B."/>
            <person name="Young S."/>
            <person name="Zeng Q."/>
            <person name="Gargeya S."/>
            <person name="Fitzgerald M."/>
            <person name="Haas B."/>
            <person name="Abouelleil A."/>
            <person name="Allen A.W."/>
            <person name="Alvarado L."/>
            <person name="Arachchi H.M."/>
            <person name="Berlin A.M."/>
            <person name="Chapman S.B."/>
            <person name="Gainer-Dewar J."/>
            <person name="Goldberg J."/>
            <person name="Griggs A."/>
            <person name="Gujja S."/>
            <person name="Hansen M."/>
            <person name="Howarth C."/>
            <person name="Imamovic A."/>
            <person name="Ireland A."/>
            <person name="Larimer J."/>
            <person name="McCowan C."/>
            <person name="Murphy C."/>
            <person name="Pearson M."/>
            <person name="Poon T.W."/>
            <person name="Priest M."/>
            <person name="Roberts A."/>
            <person name="Saif S."/>
            <person name="Shea T."/>
            <person name="Sisk P."/>
            <person name="Sykes S."/>
            <person name="Wortman J."/>
            <person name="Nusbaum C."/>
            <person name="Birren B."/>
        </authorList>
    </citation>
    <scope>NUCLEOTIDE SEQUENCE [LARGE SCALE GENOMIC DNA]</scope>
    <source>
        <strain evidence="3 5">ATCC BAA-383</strain>
    </source>
</reference>
<organism evidence="2 4">
    <name type="scientific">Enterococcus moraviensis ATCC BAA-383</name>
    <dbReference type="NCBI Taxonomy" id="1158609"/>
    <lineage>
        <taxon>Bacteria</taxon>
        <taxon>Bacillati</taxon>
        <taxon>Bacillota</taxon>
        <taxon>Bacilli</taxon>
        <taxon>Lactobacillales</taxon>
        <taxon>Enterococcaceae</taxon>
        <taxon>Enterococcus</taxon>
    </lineage>
</organism>
<sequence length="242" mass="28292">MNKRLDGFHLKCIAIVAMLINHIGNGFKLYEYSDQLFFFTEFIGKLTFPIMAYLLVEGFHYTRNVKKYAARLGFFWLVSIYPFHALFYPGYPFSWTELVNNIFFTLLMGLILITLYDRTKNTAVHIVLVLFFSLATVMSDWNLIGVLIIFGFYRIQNVKLKKIIPPIYATLFLFLLMLIVYFISPDSVPLYVLFSGFGILGTIPLLLNYNGKRGYSPNWVKWGFYLFYPVHMIVLILLRSML</sequence>
<dbReference type="STRING" id="155617.RV09_GL002904"/>
<feature type="transmembrane region" description="Helical" evidence="1">
    <location>
        <begin position="98"/>
        <end position="116"/>
    </location>
</feature>
<dbReference type="AlphaFoldDB" id="R2TIZ8"/>
<evidence type="ECO:0000313" key="2">
    <source>
        <dbReference type="EMBL" id="EOI05089.1"/>
    </source>
</evidence>
<feature type="transmembrane region" description="Helical" evidence="1">
    <location>
        <begin position="128"/>
        <end position="153"/>
    </location>
</feature>
<dbReference type="Pfam" id="PF05857">
    <property type="entry name" value="TraX"/>
    <property type="match status" value="1"/>
</dbReference>
<reference evidence="2 4" key="1">
    <citation type="submission" date="2013-02" db="EMBL/GenBank/DDBJ databases">
        <title>The Genome Sequence of Enterococcus moraviensis BAA-383.</title>
        <authorList>
            <consortium name="The Broad Institute Genome Sequencing Platform"/>
            <consortium name="The Broad Institute Genome Sequencing Center for Infectious Disease"/>
            <person name="Earl A.M."/>
            <person name="Gilmore M.S."/>
            <person name="Lebreton F."/>
            <person name="Walker B."/>
            <person name="Young S.K."/>
            <person name="Zeng Q."/>
            <person name="Gargeya S."/>
            <person name="Fitzgerald M."/>
            <person name="Haas B."/>
            <person name="Abouelleil A."/>
            <person name="Alvarado L."/>
            <person name="Arachchi H.M."/>
            <person name="Berlin A.M."/>
            <person name="Chapman S.B."/>
            <person name="Dewar J."/>
            <person name="Goldberg J."/>
            <person name="Griggs A."/>
            <person name="Gujja S."/>
            <person name="Hansen M."/>
            <person name="Howarth C."/>
            <person name="Imamovic A."/>
            <person name="Larimer J."/>
            <person name="McCowan C."/>
            <person name="Murphy C."/>
            <person name="Neiman D."/>
            <person name="Pearson M."/>
            <person name="Priest M."/>
            <person name="Roberts A."/>
            <person name="Saif S."/>
            <person name="Shea T."/>
            <person name="Sisk P."/>
            <person name="Sykes S."/>
            <person name="Wortman J."/>
            <person name="Nusbaum C."/>
            <person name="Birren B."/>
        </authorList>
    </citation>
    <scope>NUCLEOTIDE SEQUENCE [LARGE SCALE GENOMIC DNA]</scope>
    <source>
        <strain evidence="2 4">ATCC BAA-383</strain>
    </source>
</reference>
<dbReference type="PATRIC" id="fig|1158609.3.peg.532"/>
<comment type="caution">
    <text evidence="2">The sequence shown here is derived from an EMBL/GenBank/DDBJ whole genome shotgun (WGS) entry which is preliminary data.</text>
</comment>
<keyword evidence="1" id="KW-1133">Transmembrane helix</keyword>
<evidence type="ECO:0000313" key="3">
    <source>
        <dbReference type="EMBL" id="EOT63872.1"/>
    </source>
</evidence>
<feature type="transmembrane region" description="Helical" evidence="1">
    <location>
        <begin position="36"/>
        <end position="56"/>
    </location>
</feature>
<dbReference type="HOGENOM" id="CLU_074054_0_0_9"/>
<dbReference type="Proteomes" id="UP000013781">
    <property type="component" value="Unassembled WGS sequence"/>
</dbReference>